<dbReference type="AlphaFoldDB" id="A0A6N3DII4"/>
<comment type="similarity">
    <text evidence="1 5">Belongs to the universal ribosomal protein uL10 family.</text>
</comment>
<evidence type="ECO:0000256" key="3">
    <source>
        <dbReference type="ARBA" id="ARBA00023274"/>
    </source>
</evidence>
<dbReference type="Pfam" id="PF00466">
    <property type="entry name" value="Ribosomal_L10"/>
    <property type="match status" value="1"/>
</dbReference>
<dbReference type="GO" id="GO:0015934">
    <property type="term" value="C:large ribosomal subunit"/>
    <property type="evidence" value="ECO:0007669"/>
    <property type="project" value="InterPro"/>
</dbReference>
<keyword evidence="5" id="KW-0699">rRNA-binding</keyword>
<dbReference type="EMBL" id="CACRUP010000024">
    <property type="protein sequence ID" value="VYU26909.1"/>
    <property type="molecule type" value="Genomic_DNA"/>
</dbReference>
<dbReference type="InterPro" id="IPR047865">
    <property type="entry name" value="Ribosomal_uL10_bac_type"/>
</dbReference>
<dbReference type="InterPro" id="IPR002363">
    <property type="entry name" value="Ribosomal_uL10_CS_bac"/>
</dbReference>
<protein>
    <recommendedName>
        <fullName evidence="4 5">Large ribosomal subunit protein uL10</fullName>
    </recommendedName>
</protein>
<evidence type="ECO:0000256" key="4">
    <source>
        <dbReference type="ARBA" id="ARBA00035202"/>
    </source>
</evidence>
<keyword evidence="3 5" id="KW-0687">Ribonucleoprotein</keyword>
<dbReference type="Gene3D" id="3.30.70.1730">
    <property type="match status" value="1"/>
</dbReference>
<comment type="subunit">
    <text evidence="5">Part of the ribosomal stalk of the 50S ribosomal subunit. The N-terminus interacts with L11 and the large rRNA to form the base of the stalk. The C-terminus forms an elongated spine to which L12 dimers bind in a sequential fashion forming a multimeric L10(L12)X complex.</text>
</comment>
<gene>
    <name evidence="5 6" type="primary">rplJ</name>
    <name evidence="6" type="ORF">PGLFYP46_00687</name>
</gene>
<proteinExistence type="inferred from homology"/>
<keyword evidence="2 5" id="KW-0689">Ribosomal protein</keyword>
<evidence type="ECO:0000256" key="5">
    <source>
        <dbReference type="HAMAP-Rule" id="MF_00362"/>
    </source>
</evidence>
<dbReference type="GO" id="GO:0006412">
    <property type="term" value="P:translation"/>
    <property type="evidence" value="ECO:0007669"/>
    <property type="project" value="UniProtKB-UniRule"/>
</dbReference>
<sequence length="196" mass="21380">MIFTSHGGVRFFIFGGEKLKEEKLQSKQALVDEIKEKIQGAQSIVLVNYRGLTVEEVTELRSKFREANVDYKVYKNTMMRRAFEELGVNGLEEFLKGPSAIAFGMEDPASAAKISSEFAEDHEALEIKAGYVDGKVLSLPEVDALAKLPSKEVLVAQVLGGLNAPIQGFANVLNGTLSGFARVIAQIADKKENEAA</sequence>
<organism evidence="6">
    <name type="scientific">Peptoniphilus gorbachii</name>
    <dbReference type="NCBI Taxonomy" id="411567"/>
    <lineage>
        <taxon>Bacteria</taxon>
        <taxon>Bacillati</taxon>
        <taxon>Bacillota</taxon>
        <taxon>Tissierellia</taxon>
        <taxon>Tissierellales</taxon>
        <taxon>Peptoniphilaceae</taxon>
        <taxon>Peptoniphilus</taxon>
    </lineage>
</organism>
<dbReference type="GO" id="GO:0070180">
    <property type="term" value="F:large ribosomal subunit rRNA binding"/>
    <property type="evidence" value="ECO:0007669"/>
    <property type="project" value="UniProtKB-UniRule"/>
</dbReference>
<dbReference type="HAMAP" id="MF_00362">
    <property type="entry name" value="Ribosomal_uL10"/>
    <property type="match status" value="1"/>
</dbReference>
<dbReference type="PANTHER" id="PTHR11560">
    <property type="entry name" value="39S RIBOSOMAL PROTEIN L10, MITOCHONDRIAL"/>
    <property type="match status" value="1"/>
</dbReference>
<dbReference type="GO" id="GO:0003735">
    <property type="term" value="F:structural constituent of ribosome"/>
    <property type="evidence" value="ECO:0007669"/>
    <property type="project" value="InterPro"/>
</dbReference>
<evidence type="ECO:0000256" key="2">
    <source>
        <dbReference type="ARBA" id="ARBA00022980"/>
    </source>
</evidence>
<keyword evidence="5" id="KW-0694">RNA-binding</keyword>
<evidence type="ECO:0000256" key="1">
    <source>
        <dbReference type="ARBA" id="ARBA00008889"/>
    </source>
</evidence>
<evidence type="ECO:0000313" key="6">
    <source>
        <dbReference type="EMBL" id="VYU26909.1"/>
    </source>
</evidence>
<dbReference type="NCBIfam" id="NF000955">
    <property type="entry name" value="PRK00099.1-1"/>
    <property type="match status" value="1"/>
</dbReference>
<reference evidence="6" key="1">
    <citation type="submission" date="2019-11" db="EMBL/GenBank/DDBJ databases">
        <authorList>
            <person name="Feng L."/>
        </authorList>
    </citation>
    <scope>NUCLEOTIDE SEQUENCE</scope>
    <source>
        <strain evidence="6">PgorbachiiLFYP46</strain>
    </source>
</reference>
<dbReference type="InterPro" id="IPR001790">
    <property type="entry name" value="Ribosomal_uL10"/>
</dbReference>
<dbReference type="SUPFAM" id="SSF160369">
    <property type="entry name" value="Ribosomal protein L10-like"/>
    <property type="match status" value="1"/>
</dbReference>
<dbReference type="InterPro" id="IPR022973">
    <property type="entry name" value="Ribosomal_uL10_bac"/>
</dbReference>
<dbReference type="Gene3D" id="6.10.250.290">
    <property type="match status" value="1"/>
</dbReference>
<comment type="function">
    <text evidence="5">Forms part of the ribosomal stalk, playing a central role in the interaction of the ribosome with GTP-bound translation factors.</text>
</comment>
<dbReference type="CDD" id="cd05797">
    <property type="entry name" value="Ribosomal_L10"/>
    <property type="match status" value="1"/>
</dbReference>
<accession>A0A6N3DII4</accession>
<name>A0A6N3DII4_9FIRM</name>
<dbReference type="PROSITE" id="PS01109">
    <property type="entry name" value="RIBOSOMAL_L10"/>
    <property type="match status" value="1"/>
</dbReference>
<dbReference type="InterPro" id="IPR043141">
    <property type="entry name" value="Ribosomal_uL10-like_sf"/>
</dbReference>